<keyword evidence="3" id="KW-0645">Protease</keyword>
<dbReference type="PRINTS" id="PR00722">
    <property type="entry name" value="CHYMOTRYPSIN"/>
</dbReference>
<evidence type="ECO:0000313" key="3">
    <source>
        <dbReference type="EMBL" id="KAL0491512.1"/>
    </source>
</evidence>
<keyword evidence="4" id="KW-1185">Reference proteome</keyword>
<gene>
    <name evidence="3" type="ORF">AKO1_003998</name>
</gene>
<reference evidence="3 4" key="1">
    <citation type="submission" date="2024-03" db="EMBL/GenBank/DDBJ databases">
        <title>The Acrasis kona genome and developmental transcriptomes reveal deep origins of eukaryotic multicellular pathways.</title>
        <authorList>
            <person name="Sheikh S."/>
            <person name="Fu C.-J."/>
            <person name="Brown M.W."/>
            <person name="Baldauf S.L."/>
        </authorList>
    </citation>
    <scope>NUCLEOTIDE SEQUENCE [LARGE SCALE GENOMIC DNA]</scope>
    <source>
        <strain evidence="3 4">ATCC MYA-3509</strain>
    </source>
</reference>
<feature type="domain" description="Peptidase S1" evidence="2">
    <location>
        <begin position="20"/>
        <end position="250"/>
    </location>
</feature>
<dbReference type="InterPro" id="IPR001254">
    <property type="entry name" value="Trypsin_dom"/>
</dbReference>
<proteinExistence type="predicted"/>
<evidence type="ECO:0000259" key="2">
    <source>
        <dbReference type="PROSITE" id="PS50240"/>
    </source>
</evidence>
<dbReference type="InterPro" id="IPR009003">
    <property type="entry name" value="Peptidase_S1_PA"/>
</dbReference>
<comment type="caution">
    <text evidence="3">The sequence shown here is derived from an EMBL/GenBank/DDBJ whole genome shotgun (WGS) entry which is preliminary data.</text>
</comment>
<dbReference type="Pfam" id="PF00089">
    <property type="entry name" value="Trypsin"/>
    <property type="match status" value="1"/>
</dbReference>
<dbReference type="GO" id="GO:0006508">
    <property type="term" value="P:proteolysis"/>
    <property type="evidence" value="ECO:0007669"/>
    <property type="project" value="UniProtKB-KW"/>
</dbReference>
<dbReference type="InterPro" id="IPR018114">
    <property type="entry name" value="TRYPSIN_HIS"/>
</dbReference>
<dbReference type="PANTHER" id="PTHR24260:SF136">
    <property type="entry name" value="GH08193P-RELATED"/>
    <property type="match status" value="1"/>
</dbReference>
<organism evidence="3 4">
    <name type="scientific">Acrasis kona</name>
    <dbReference type="NCBI Taxonomy" id="1008807"/>
    <lineage>
        <taxon>Eukaryota</taxon>
        <taxon>Discoba</taxon>
        <taxon>Heterolobosea</taxon>
        <taxon>Tetramitia</taxon>
        <taxon>Eutetramitia</taxon>
        <taxon>Acrasidae</taxon>
        <taxon>Acrasis</taxon>
    </lineage>
</organism>
<dbReference type="GO" id="GO:0004252">
    <property type="term" value="F:serine-type endopeptidase activity"/>
    <property type="evidence" value="ECO:0007669"/>
    <property type="project" value="InterPro"/>
</dbReference>
<dbReference type="SUPFAM" id="SSF50494">
    <property type="entry name" value="Trypsin-like serine proteases"/>
    <property type="match status" value="1"/>
</dbReference>
<dbReference type="AlphaFoldDB" id="A0AAW2ZS58"/>
<dbReference type="InterPro" id="IPR043504">
    <property type="entry name" value="Peptidase_S1_PA_chymotrypsin"/>
</dbReference>
<accession>A0AAW2ZS58</accession>
<feature type="signal peptide" evidence="1">
    <location>
        <begin position="1"/>
        <end position="19"/>
    </location>
</feature>
<evidence type="ECO:0000256" key="1">
    <source>
        <dbReference type="SAM" id="SignalP"/>
    </source>
</evidence>
<keyword evidence="3" id="KW-0378">Hydrolase</keyword>
<dbReference type="Gene3D" id="2.40.10.10">
    <property type="entry name" value="Trypsin-like serine proteases"/>
    <property type="match status" value="1"/>
</dbReference>
<evidence type="ECO:0000313" key="4">
    <source>
        <dbReference type="Proteomes" id="UP001431209"/>
    </source>
</evidence>
<dbReference type="PROSITE" id="PS00134">
    <property type="entry name" value="TRYPSIN_HIS"/>
    <property type="match status" value="1"/>
</dbReference>
<dbReference type="InterPro" id="IPR001314">
    <property type="entry name" value="Peptidase_S1A"/>
</dbReference>
<name>A0AAW2ZS58_9EUKA</name>
<keyword evidence="1" id="KW-0732">Signal</keyword>
<dbReference type="PROSITE" id="PS50240">
    <property type="entry name" value="TRYPSIN_DOM"/>
    <property type="match status" value="1"/>
</dbReference>
<dbReference type="EMBL" id="JAOPGA020001810">
    <property type="protein sequence ID" value="KAL0491512.1"/>
    <property type="molecule type" value="Genomic_DNA"/>
</dbReference>
<dbReference type="SMART" id="SM00020">
    <property type="entry name" value="Tryp_SPc"/>
    <property type="match status" value="1"/>
</dbReference>
<dbReference type="Proteomes" id="UP001431209">
    <property type="component" value="Unassembled WGS sequence"/>
</dbReference>
<dbReference type="InterPro" id="IPR051333">
    <property type="entry name" value="CLIP_Serine_Protease"/>
</dbReference>
<dbReference type="PANTHER" id="PTHR24260">
    <property type="match status" value="1"/>
</dbReference>
<sequence length="300" mass="32799">MKLILVVAFIILCSTACHAVLNGLPATQGQFPYLVYVVVDPGTPYTYACGGGIISSRYVISAGHCSFGGFFKVIVGRIDVDGFKQEDIIDVEAVIRPSDYGKDNIFNYDDVAVFTLKKDVFEKPNYIQYLDIGLNSPPVGAPLTLAGFGRLKDDKDTSLSHYNTVQVSSDSECVFKTYSNETSYCINDPKSGFCNGDSGSPLVVRNPVSDRWILVGLSSYGHAGVCGYRKPDAVISKIAVMIDFIKIHTYDSPPRFVEVQYSTETETTLIPLNGPASNCPSFFKSTVTIIMLLLVFIIQV</sequence>
<feature type="chain" id="PRO_5044002687" evidence="1">
    <location>
        <begin position="20"/>
        <end position="300"/>
    </location>
</feature>
<protein>
    <submittedName>
        <fullName evidence="3">Serine protease</fullName>
    </submittedName>
</protein>